<accession>A0A1T4NCE9</accession>
<proteinExistence type="predicted"/>
<gene>
    <name evidence="1" type="ORF">SAMN02745205_01859</name>
</gene>
<name>A0A1T4NCE9_PORCN</name>
<protein>
    <submittedName>
        <fullName evidence="1">Uncharacterized protein</fullName>
    </submittedName>
</protein>
<sequence length="65" mass="7356">MTTNWHSTNARCHGTQDQYRHVTQNPIDMIHGDLWQRPSNLRGFLALDKRRSAIILSTGVPNNGG</sequence>
<evidence type="ECO:0000313" key="2">
    <source>
        <dbReference type="Proteomes" id="UP000189956"/>
    </source>
</evidence>
<organism evidence="1 2">
    <name type="scientific">Porphyromonas cangingivalis</name>
    <dbReference type="NCBI Taxonomy" id="36874"/>
    <lineage>
        <taxon>Bacteria</taxon>
        <taxon>Pseudomonadati</taxon>
        <taxon>Bacteroidota</taxon>
        <taxon>Bacteroidia</taxon>
        <taxon>Bacteroidales</taxon>
        <taxon>Porphyromonadaceae</taxon>
        <taxon>Porphyromonas</taxon>
    </lineage>
</organism>
<dbReference type="AlphaFoldDB" id="A0A1T4NCE9"/>
<evidence type="ECO:0000313" key="1">
    <source>
        <dbReference type="EMBL" id="SJZ76929.1"/>
    </source>
</evidence>
<dbReference type="Proteomes" id="UP000189956">
    <property type="component" value="Unassembled WGS sequence"/>
</dbReference>
<reference evidence="1 2" key="1">
    <citation type="submission" date="2017-02" db="EMBL/GenBank/DDBJ databases">
        <authorList>
            <person name="Peterson S.W."/>
        </authorList>
    </citation>
    <scope>NUCLEOTIDE SEQUENCE [LARGE SCALE GENOMIC DNA]</scope>
    <source>
        <strain evidence="1 2">ATCC 700135</strain>
    </source>
</reference>
<dbReference type="EMBL" id="FUWL01000020">
    <property type="protein sequence ID" value="SJZ76929.1"/>
    <property type="molecule type" value="Genomic_DNA"/>
</dbReference>
<dbReference type="RefSeq" id="WP_126464427.1">
    <property type="nucleotide sequence ID" value="NZ_FUWL01000020.1"/>
</dbReference>